<name>A0ABN8EAW6_CHISP</name>
<feature type="transmembrane region" description="Helical" evidence="8">
    <location>
        <begin position="12"/>
        <end position="31"/>
    </location>
</feature>
<evidence type="ECO:0000256" key="7">
    <source>
        <dbReference type="ARBA" id="ARBA00023136"/>
    </source>
</evidence>
<proteinExistence type="inferred from homology"/>
<evidence type="ECO:0000256" key="2">
    <source>
        <dbReference type="ARBA" id="ARBA00022676"/>
    </source>
</evidence>
<evidence type="ECO:0000256" key="8">
    <source>
        <dbReference type="RuleBase" id="RU363075"/>
    </source>
</evidence>
<dbReference type="Pfam" id="PF03901">
    <property type="entry name" value="Glyco_transf_22"/>
    <property type="match status" value="1"/>
</dbReference>
<gene>
    <name evidence="9" type="ORF">CHILSU_LOCUS93</name>
</gene>
<dbReference type="Proteomes" id="UP001153292">
    <property type="component" value="Chromosome 1"/>
</dbReference>
<organism evidence="9 10">
    <name type="scientific">Chilo suppressalis</name>
    <name type="common">Asiatic rice borer moth</name>
    <dbReference type="NCBI Taxonomy" id="168631"/>
    <lineage>
        <taxon>Eukaryota</taxon>
        <taxon>Metazoa</taxon>
        <taxon>Ecdysozoa</taxon>
        <taxon>Arthropoda</taxon>
        <taxon>Hexapoda</taxon>
        <taxon>Insecta</taxon>
        <taxon>Pterygota</taxon>
        <taxon>Neoptera</taxon>
        <taxon>Endopterygota</taxon>
        <taxon>Lepidoptera</taxon>
        <taxon>Glossata</taxon>
        <taxon>Ditrysia</taxon>
        <taxon>Pyraloidea</taxon>
        <taxon>Crambidae</taxon>
        <taxon>Crambinae</taxon>
        <taxon>Chilo</taxon>
    </lineage>
</organism>
<evidence type="ECO:0000256" key="3">
    <source>
        <dbReference type="ARBA" id="ARBA00022679"/>
    </source>
</evidence>
<keyword evidence="7 8" id="KW-0472">Membrane</keyword>
<evidence type="ECO:0000256" key="4">
    <source>
        <dbReference type="ARBA" id="ARBA00022692"/>
    </source>
</evidence>
<dbReference type="EC" id="2.4.1.-" evidence="8"/>
<keyword evidence="2 8" id="KW-0328">Glycosyltransferase</keyword>
<feature type="transmembrane region" description="Helical" evidence="8">
    <location>
        <begin position="344"/>
        <end position="364"/>
    </location>
</feature>
<evidence type="ECO:0000256" key="1">
    <source>
        <dbReference type="ARBA" id="ARBA00004477"/>
    </source>
</evidence>
<evidence type="ECO:0000313" key="9">
    <source>
        <dbReference type="EMBL" id="CAH0663485.1"/>
    </source>
</evidence>
<comment type="subcellular location">
    <subcellularLocation>
        <location evidence="1 8">Endoplasmic reticulum membrane</location>
        <topology evidence="1 8">Multi-pass membrane protein</topology>
    </subcellularLocation>
</comment>
<sequence length="506" mass="58351">MALAKGLGPLQVLVAILVVRLASVFLVQTWFVPDEYWQTLEVAHKQVFGYGSLTWEWEKGIRSYLYPALVSVLYSVLKFTGLDYPEALVILPRIFQALFSGYADYCFYQWTGRRKWALYLVLTAWFWFYTCSRTLLQTVETALLIIALSKFPFKDGKLSYYEKESTLWLWIAVLSVFIRPTSAPMWIVFGLYNLFTTKEGRLRLVVRTYVPIVLIAGGALVALDSYFHGVWIVTPWEFFKFNVINDIGSFYGEQPWYWYVTHGLVSVISVNVLPLLLALLAVLQRPREHRVSLVLLAAVAVHIAVHSYISHKELRFLLPVVPLLLYVQQEFVVRWSRKAPKWQLNIFAGLILLGNVSLSGYFGVMHQAGTLKVMPMLRDAASERNDTTLLFLMPCHSTPLYSHLHMNITTKYLSCAPPLESIGQSTEAETFFNNPLRWWRNEYLNRATPHLLVMFDKLKGRVESVLQGYRLLHDVYHTQYPEGEVGERVLVFQKILSRPKTNDDVV</sequence>
<evidence type="ECO:0000256" key="5">
    <source>
        <dbReference type="ARBA" id="ARBA00022824"/>
    </source>
</evidence>
<feature type="transmembrane region" description="Helical" evidence="8">
    <location>
        <begin position="256"/>
        <end position="283"/>
    </location>
</feature>
<evidence type="ECO:0000256" key="6">
    <source>
        <dbReference type="ARBA" id="ARBA00022989"/>
    </source>
</evidence>
<feature type="transmembrane region" description="Helical" evidence="8">
    <location>
        <begin position="204"/>
        <end position="223"/>
    </location>
</feature>
<keyword evidence="5 8" id="KW-0256">Endoplasmic reticulum</keyword>
<protein>
    <recommendedName>
        <fullName evidence="8">Mannosyltransferase</fullName>
        <ecNumber evidence="8">2.4.1.-</ecNumber>
    </recommendedName>
</protein>
<feature type="transmembrane region" description="Helical" evidence="8">
    <location>
        <begin position="167"/>
        <end position="192"/>
    </location>
</feature>
<dbReference type="InterPro" id="IPR005599">
    <property type="entry name" value="GPI_mannosylTrfase"/>
</dbReference>
<keyword evidence="6 8" id="KW-1133">Transmembrane helix</keyword>
<comment type="similarity">
    <text evidence="8">Belongs to the glycosyltransferase 22 family.</text>
</comment>
<feature type="transmembrane region" description="Helical" evidence="8">
    <location>
        <begin position="290"/>
        <end position="309"/>
    </location>
</feature>
<feature type="transmembrane region" description="Helical" evidence="8">
    <location>
        <begin position="117"/>
        <end position="147"/>
    </location>
</feature>
<keyword evidence="4 8" id="KW-0812">Transmembrane</keyword>
<evidence type="ECO:0000313" key="10">
    <source>
        <dbReference type="Proteomes" id="UP001153292"/>
    </source>
</evidence>
<dbReference type="EMBL" id="OU963894">
    <property type="protein sequence ID" value="CAH0663485.1"/>
    <property type="molecule type" value="Genomic_DNA"/>
</dbReference>
<keyword evidence="3" id="KW-0808">Transferase</keyword>
<keyword evidence="10" id="KW-1185">Reference proteome</keyword>
<dbReference type="PANTHER" id="PTHR22760:SF4">
    <property type="entry name" value="GPI MANNOSYLTRANSFERASE 3"/>
    <property type="match status" value="1"/>
</dbReference>
<reference evidence="9" key="1">
    <citation type="submission" date="2021-12" db="EMBL/GenBank/DDBJ databases">
        <authorList>
            <person name="King R."/>
        </authorList>
    </citation>
    <scope>NUCLEOTIDE SEQUENCE</scope>
</reference>
<accession>A0ABN8EAW6</accession>
<dbReference type="PANTHER" id="PTHR22760">
    <property type="entry name" value="GLYCOSYLTRANSFERASE"/>
    <property type="match status" value="1"/>
</dbReference>